<dbReference type="AlphaFoldDB" id="A0A6C0AEY8"/>
<proteinExistence type="predicted"/>
<protein>
    <submittedName>
        <fullName evidence="1">Uncharacterized protein</fullName>
    </submittedName>
</protein>
<sequence>MFEPNKIISYVLELSEDVDFFDIILALQIKLRTIFKYYNKTIELVTFSTRNECNRLKKTNLYKKYNDDYLFSKDNITYFYLLKILKRRDEYKSEKIIIFNNIGEDIEYSLEEFHILLNEKKEEFENLFVKEIVFTEDEKKFIYEISNHELLKGKIKGFNWTEKITCD</sequence>
<dbReference type="EMBL" id="MN740594">
    <property type="protein sequence ID" value="QHS78003.1"/>
    <property type="molecule type" value="Genomic_DNA"/>
</dbReference>
<evidence type="ECO:0000313" key="1">
    <source>
        <dbReference type="EMBL" id="QHS78003.1"/>
    </source>
</evidence>
<organism evidence="1">
    <name type="scientific">viral metagenome</name>
    <dbReference type="NCBI Taxonomy" id="1070528"/>
    <lineage>
        <taxon>unclassified sequences</taxon>
        <taxon>metagenomes</taxon>
        <taxon>organismal metagenomes</taxon>
    </lineage>
</organism>
<accession>A0A6C0AEY8</accession>
<name>A0A6C0AEY8_9ZZZZ</name>
<reference evidence="1" key="1">
    <citation type="journal article" date="2020" name="Nature">
        <title>Giant virus diversity and host interactions through global metagenomics.</title>
        <authorList>
            <person name="Schulz F."/>
            <person name="Roux S."/>
            <person name="Paez-Espino D."/>
            <person name="Jungbluth S."/>
            <person name="Walsh D.A."/>
            <person name="Denef V.J."/>
            <person name="McMahon K.D."/>
            <person name="Konstantinidis K.T."/>
            <person name="Eloe-Fadrosh E.A."/>
            <person name="Kyrpides N.C."/>
            <person name="Woyke T."/>
        </authorList>
    </citation>
    <scope>NUCLEOTIDE SEQUENCE</scope>
    <source>
        <strain evidence="1">GVMAG-S-1021933-23</strain>
    </source>
</reference>